<dbReference type="AlphaFoldDB" id="A0A0D3JEP4"/>
<dbReference type="PaxDb" id="2903-EOD21979"/>
<accession>A0A0D3JEP4</accession>
<name>A0A0D3JEP4_EMIH1</name>
<reference evidence="1" key="2">
    <citation type="submission" date="2024-10" db="UniProtKB">
        <authorList>
            <consortium name="EnsemblProtists"/>
        </authorList>
    </citation>
    <scope>IDENTIFICATION</scope>
</reference>
<dbReference type="Proteomes" id="UP000013827">
    <property type="component" value="Unassembled WGS sequence"/>
</dbReference>
<dbReference type="KEGG" id="ehx:EMIHUDRAFT_116902"/>
<protein>
    <recommendedName>
        <fullName evidence="3">Fe2OG dioxygenase domain-containing protein</fullName>
    </recommendedName>
</protein>
<dbReference type="RefSeq" id="XP_005774408.1">
    <property type="nucleotide sequence ID" value="XM_005774351.1"/>
</dbReference>
<dbReference type="EnsemblProtists" id="EOD21979">
    <property type="protein sequence ID" value="EOD21979"/>
    <property type="gene ID" value="EMIHUDRAFT_116902"/>
</dbReference>
<evidence type="ECO:0000313" key="1">
    <source>
        <dbReference type="EnsemblProtists" id="EOD21979"/>
    </source>
</evidence>
<evidence type="ECO:0000313" key="2">
    <source>
        <dbReference type="Proteomes" id="UP000013827"/>
    </source>
</evidence>
<keyword evidence="2" id="KW-1185">Reference proteome</keyword>
<dbReference type="HOGENOM" id="CLU_1083501_0_0_1"/>
<proteinExistence type="predicted"/>
<organism evidence="1 2">
    <name type="scientific">Emiliania huxleyi (strain CCMP1516)</name>
    <dbReference type="NCBI Taxonomy" id="280463"/>
    <lineage>
        <taxon>Eukaryota</taxon>
        <taxon>Haptista</taxon>
        <taxon>Haptophyta</taxon>
        <taxon>Prymnesiophyceae</taxon>
        <taxon>Isochrysidales</taxon>
        <taxon>Noelaerhabdaceae</taxon>
        <taxon>Emiliania</taxon>
    </lineage>
</organism>
<evidence type="ECO:0008006" key="3">
    <source>
        <dbReference type="Google" id="ProtNLM"/>
    </source>
</evidence>
<reference evidence="2" key="1">
    <citation type="journal article" date="2013" name="Nature">
        <title>Pan genome of the phytoplankton Emiliania underpins its global distribution.</title>
        <authorList>
            <person name="Read B.A."/>
            <person name="Kegel J."/>
            <person name="Klute M.J."/>
            <person name="Kuo A."/>
            <person name="Lefebvre S.C."/>
            <person name="Maumus F."/>
            <person name="Mayer C."/>
            <person name="Miller J."/>
            <person name="Monier A."/>
            <person name="Salamov A."/>
            <person name="Young J."/>
            <person name="Aguilar M."/>
            <person name="Claverie J.M."/>
            <person name="Frickenhaus S."/>
            <person name="Gonzalez K."/>
            <person name="Herman E.K."/>
            <person name="Lin Y.C."/>
            <person name="Napier J."/>
            <person name="Ogata H."/>
            <person name="Sarno A.F."/>
            <person name="Shmutz J."/>
            <person name="Schroeder D."/>
            <person name="de Vargas C."/>
            <person name="Verret F."/>
            <person name="von Dassow P."/>
            <person name="Valentin K."/>
            <person name="Van de Peer Y."/>
            <person name="Wheeler G."/>
            <person name="Dacks J.B."/>
            <person name="Delwiche C.F."/>
            <person name="Dyhrman S.T."/>
            <person name="Glockner G."/>
            <person name="John U."/>
            <person name="Richards T."/>
            <person name="Worden A.Z."/>
            <person name="Zhang X."/>
            <person name="Grigoriev I.V."/>
            <person name="Allen A.E."/>
            <person name="Bidle K."/>
            <person name="Borodovsky M."/>
            <person name="Bowler C."/>
            <person name="Brownlee C."/>
            <person name="Cock J.M."/>
            <person name="Elias M."/>
            <person name="Gladyshev V.N."/>
            <person name="Groth M."/>
            <person name="Guda C."/>
            <person name="Hadaegh A."/>
            <person name="Iglesias-Rodriguez M.D."/>
            <person name="Jenkins J."/>
            <person name="Jones B.M."/>
            <person name="Lawson T."/>
            <person name="Leese F."/>
            <person name="Lindquist E."/>
            <person name="Lobanov A."/>
            <person name="Lomsadze A."/>
            <person name="Malik S.B."/>
            <person name="Marsh M.E."/>
            <person name="Mackinder L."/>
            <person name="Mock T."/>
            <person name="Mueller-Roeber B."/>
            <person name="Pagarete A."/>
            <person name="Parker M."/>
            <person name="Probert I."/>
            <person name="Quesneville H."/>
            <person name="Raines C."/>
            <person name="Rensing S.A."/>
            <person name="Riano-Pachon D.M."/>
            <person name="Richier S."/>
            <person name="Rokitta S."/>
            <person name="Shiraiwa Y."/>
            <person name="Soanes D.M."/>
            <person name="van der Giezen M."/>
            <person name="Wahlund T.M."/>
            <person name="Williams B."/>
            <person name="Wilson W."/>
            <person name="Wolfe G."/>
            <person name="Wurch L.L."/>
        </authorList>
    </citation>
    <scope>NUCLEOTIDE SEQUENCE</scope>
</reference>
<sequence length="257" mass="28512">MHVLRRRRVLQQLTPGVLIHDAALREIETLPHNLLDAAFPGRLLSELFRSLALTALLEPRGLGFTAAGGHPSSFIYEDTTCNHQALKAAITSRAAGKAGTAALKRLKRLLEALDRRAGYRLHKAVRLYPPLGSIRRHADKHYRQRRTVTTVLFDRRERHKLDFSVCFSNERSSKVDPAYETAQLQLPAGASCYTLGPVSSGCALLCGDRQKPAARTLQHQPSPAPCWAATLVVDFMEDAQVEPVLKLTCKEMAEMKA</sequence>
<dbReference type="GeneID" id="17267524"/>